<proteinExistence type="predicted"/>
<dbReference type="EMBL" id="CP081864">
    <property type="protein sequence ID" value="QZN96115.1"/>
    <property type="molecule type" value="Genomic_DNA"/>
</dbReference>
<dbReference type="InterPro" id="IPR009936">
    <property type="entry name" value="DUF1468"/>
</dbReference>
<keyword evidence="1" id="KW-1133">Transmembrane helix</keyword>
<evidence type="ECO:0000313" key="4">
    <source>
        <dbReference type="Proteomes" id="UP000825886"/>
    </source>
</evidence>
<feature type="transmembrane region" description="Helical" evidence="1">
    <location>
        <begin position="128"/>
        <end position="150"/>
    </location>
</feature>
<evidence type="ECO:0000313" key="3">
    <source>
        <dbReference type="EMBL" id="QZN96115.1"/>
    </source>
</evidence>
<evidence type="ECO:0000259" key="2">
    <source>
        <dbReference type="Pfam" id="PF07331"/>
    </source>
</evidence>
<dbReference type="Pfam" id="PF07331">
    <property type="entry name" value="TctB"/>
    <property type="match status" value="1"/>
</dbReference>
<dbReference type="RefSeq" id="WP_222159178.1">
    <property type="nucleotide sequence ID" value="NZ_CP081864.1"/>
</dbReference>
<sequence>MSATHKRLQGEFLSGIAIALLGAGAIALATTEHTLGTAARMGAGYMPTILGALLVLLGGLIAARAWLSSPRRRAPDEAGFTLRAPLLMLGAVILFALLVDQWGIIVASLLTVITAAIGSREAKLKETLALATVLAFSVPLLFVQVLGLPLKVWPL</sequence>
<feature type="transmembrane region" description="Helical" evidence="1">
    <location>
        <begin position="12"/>
        <end position="31"/>
    </location>
</feature>
<evidence type="ECO:0000256" key="1">
    <source>
        <dbReference type="SAM" id="Phobius"/>
    </source>
</evidence>
<keyword evidence="1" id="KW-0812">Transmembrane</keyword>
<feature type="domain" description="DUF1468" evidence="2">
    <location>
        <begin position="14"/>
        <end position="150"/>
    </location>
</feature>
<gene>
    <name evidence="3" type="ORF">K6K13_01065</name>
</gene>
<keyword evidence="1" id="KW-0472">Membrane</keyword>
<reference evidence="3 4" key="1">
    <citation type="submission" date="2021-08" db="EMBL/GenBank/DDBJ databases">
        <title>Culture and genomic analysis of Symbiopectobacterium purcellii sp. nov. gen. nov., isolated from the leafhopper Empoasca decipiens.</title>
        <authorList>
            <person name="Nadal-Jimenez P."/>
            <person name="Siozios S."/>
            <person name="Halliday N."/>
            <person name="Camara M."/>
            <person name="Hurst G.D.D."/>
        </authorList>
    </citation>
    <scope>NUCLEOTIDE SEQUENCE [LARGE SCALE GENOMIC DNA]</scope>
    <source>
        <strain evidence="3 4">SyEd1</strain>
    </source>
</reference>
<protein>
    <submittedName>
        <fullName evidence="3">Tripartite tricarboxylate transporter TctB family protein</fullName>
    </submittedName>
</protein>
<name>A0ABX9ALR0_9ENTR</name>
<feature type="transmembrane region" description="Helical" evidence="1">
    <location>
        <begin position="87"/>
        <end position="116"/>
    </location>
</feature>
<accession>A0ABX9ALR0</accession>
<organism evidence="3 4">
    <name type="scientific">Symbiopectobacterium purcellii</name>
    <dbReference type="NCBI Taxonomy" id="2871826"/>
    <lineage>
        <taxon>Bacteria</taxon>
        <taxon>Pseudomonadati</taxon>
        <taxon>Pseudomonadota</taxon>
        <taxon>Gammaproteobacteria</taxon>
        <taxon>Enterobacterales</taxon>
        <taxon>Enterobacteriaceae</taxon>
    </lineage>
</organism>
<feature type="transmembrane region" description="Helical" evidence="1">
    <location>
        <begin position="43"/>
        <end position="67"/>
    </location>
</feature>
<keyword evidence="4" id="KW-1185">Reference proteome</keyword>
<dbReference type="Proteomes" id="UP000825886">
    <property type="component" value="Chromosome"/>
</dbReference>